<keyword evidence="1" id="KW-0812">Transmembrane</keyword>
<reference evidence="2" key="1">
    <citation type="journal article" date="2014" name="Int. J. Syst. Evol. Microbiol.">
        <title>Complete genome sequence of Corynebacterium casei LMG S-19264T (=DSM 44701T), isolated from a smear-ripened cheese.</title>
        <authorList>
            <consortium name="US DOE Joint Genome Institute (JGI-PGF)"/>
            <person name="Walter F."/>
            <person name="Albersmeier A."/>
            <person name="Kalinowski J."/>
            <person name="Ruckert C."/>
        </authorList>
    </citation>
    <scope>NUCLEOTIDE SEQUENCE</scope>
    <source>
        <strain evidence="2">JCM 19831</strain>
    </source>
</reference>
<feature type="transmembrane region" description="Helical" evidence="1">
    <location>
        <begin position="109"/>
        <end position="132"/>
    </location>
</feature>
<dbReference type="Proteomes" id="UP000642070">
    <property type="component" value="Unassembled WGS sequence"/>
</dbReference>
<keyword evidence="3" id="KW-1185">Reference proteome</keyword>
<evidence type="ECO:0000256" key="1">
    <source>
        <dbReference type="SAM" id="Phobius"/>
    </source>
</evidence>
<dbReference type="EMBL" id="BMPI01000091">
    <property type="protein sequence ID" value="GGM83150.1"/>
    <property type="molecule type" value="Genomic_DNA"/>
</dbReference>
<organism evidence="2 3">
    <name type="scientific">Dactylosporangium sucinum</name>
    <dbReference type="NCBI Taxonomy" id="1424081"/>
    <lineage>
        <taxon>Bacteria</taxon>
        <taxon>Bacillati</taxon>
        <taxon>Actinomycetota</taxon>
        <taxon>Actinomycetes</taxon>
        <taxon>Micromonosporales</taxon>
        <taxon>Micromonosporaceae</taxon>
        <taxon>Dactylosporangium</taxon>
    </lineage>
</organism>
<gene>
    <name evidence="2" type="ORF">GCM10007977_100640</name>
</gene>
<keyword evidence="1" id="KW-1133">Transmembrane helix</keyword>
<reference evidence="2" key="2">
    <citation type="submission" date="2020-09" db="EMBL/GenBank/DDBJ databases">
        <authorList>
            <person name="Sun Q."/>
            <person name="Ohkuma M."/>
        </authorList>
    </citation>
    <scope>NUCLEOTIDE SEQUENCE</scope>
    <source>
        <strain evidence="2">JCM 19831</strain>
    </source>
</reference>
<accession>A0A917UDR9</accession>
<feature type="transmembrane region" description="Helical" evidence="1">
    <location>
        <begin position="153"/>
        <end position="185"/>
    </location>
</feature>
<feature type="transmembrane region" description="Helical" evidence="1">
    <location>
        <begin position="22"/>
        <end position="47"/>
    </location>
</feature>
<dbReference type="RefSeq" id="WP_190257214.1">
    <property type="nucleotide sequence ID" value="NZ_BMPI01000091.1"/>
</dbReference>
<evidence type="ECO:0000313" key="3">
    <source>
        <dbReference type="Proteomes" id="UP000642070"/>
    </source>
</evidence>
<name>A0A917UDR9_9ACTN</name>
<comment type="caution">
    <text evidence="2">The sequence shown here is derived from an EMBL/GenBank/DDBJ whole genome shotgun (WGS) entry which is preliminary data.</text>
</comment>
<keyword evidence="1" id="KW-0472">Membrane</keyword>
<protein>
    <submittedName>
        <fullName evidence="2">Uncharacterized protein</fullName>
    </submittedName>
</protein>
<evidence type="ECO:0000313" key="2">
    <source>
        <dbReference type="EMBL" id="GGM83150.1"/>
    </source>
</evidence>
<sequence length="206" mass="19853">MNSWTTTSGGAVAFWHELPRNLLAGAVTALAAAPFAVAVAAGLPAWLLALTTVPPALALTGAASMAAAVARGGAARVAQLRDVDAVLATVLAAGATLAGAGLVSGGPAALFGAVCGAGLLLAGPSALAYGAVRGRRGLAAVRGGAILVAYRPGWAFTLLALACLGGFAAVASAGVLAVVVVPLVLTIAARQTAALLDEIDAVQARS</sequence>
<feature type="transmembrane region" description="Helical" evidence="1">
    <location>
        <begin position="53"/>
        <end position="73"/>
    </location>
</feature>
<feature type="transmembrane region" description="Helical" evidence="1">
    <location>
        <begin position="85"/>
        <end position="103"/>
    </location>
</feature>
<proteinExistence type="predicted"/>
<dbReference type="AlphaFoldDB" id="A0A917UDR9"/>